<keyword evidence="4" id="KW-0862">Zinc</keyword>
<feature type="compositionally biased region" description="Polar residues" evidence="7">
    <location>
        <begin position="186"/>
        <end position="196"/>
    </location>
</feature>
<dbReference type="FunFam" id="3.30.50.10:FF:000018">
    <property type="entry name" value="GATA transcription factor"/>
    <property type="match status" value="1"/>
</dbReference>
<keyword evidence="10" id="KW-1185">Reference proteome</keyword>
<evidence type="ECO:0000256" key="6">
    <source>
        <dbReference type="PROSITE-ProRule" id="PRU00094"/>
    </source>
</evidence>
<dbReference type="PROSITE" id="PS50114">
    <property type="entry name" value="GATA_ZN_FINGER_2"/>
    <property type="match status" value="1"/>
</dbReference>
<comment type="caution">
    <text evidence="9">The sequence shown here is derived from an EMBL/GenBank/DDBJ whole genome shotgun (WGS) entry which is preliminary data.</text>
</comment>
<dbReference type="Proteomes" id="UP000317650">
    <property type="component" value="Chromosome 2"/>
</dbReference>
<evidence type="ECO:0000259" key="8">
    <source>
        <dbReference type="PROSITE" id="PS50114"/>
    </source>
</evidence>
<dbReference type="SMART" id="SM00401">
    <property type="entry name" value="ZnF_GATA"/>
    <property type="match status" value="1"/>
</dbReference>
<dbReference type="GO" id="GO:0008270">
    <property type="term" value="F:zinc ion binding"/>
    <property type="evidence" value="ECO:0007669"/>
    <property type="project" value="UniProtKB-KW"/>
</dbReference>
<evidence type="ECO:0000256" key="7">
    <source>
        <dbReference type="SAM" id="MobiDB-lite"/>
    </source>
</evidence>
<dbReference type="GO" id="GO:0006355">
    <property type="term" value="P:regulation of DNA-templated transcription"/>
    <property type="evidence" value="ECO:0007669"/>
    <property type="project" value="InterPro"/>
</dbReference>
<evidence type="ECO:0000313" key="10">
    <source>
        <dbReference type="Proteomes" id="UP000317650"/>
    </source>
</evidence>
<dbReference type="GO" id="GO:0043565">
    <property type="term" value="F:sequence-specific DNA binding"/>
    <property type="evidence" value="ECO:0007669"/>
    <property type="project" value="InterPro"/>
</dbReference>
<keyword evidence="5" id="KW-0010">Activator</keyword>
<evidence type="ECO:0000256" key="5">
    <source>
        <dbReference type="ARBA" id="ARBA00023159"/>
    </source>
</evidence>
<gene>
    <name evidence="9" type="ORF">C4D60_Mb02t19400</name>
</gene>
<accession>A0A4S8IE78</accession>
<dbReference type="InterPro" id="IPR000679">
    <property type="entry name" value="Znf_GATA"/>
</dbReference>
<dbReference type="GO" id="GO:0005634">
    <property type="term" value="C:nucleus"/>
    <property type="evidence" value="ECO:0007669"/>
    <property type="project" value="TreeGrafter"/>
</dbReference>
<feature type="region of interest" description="Disordered" evidence="7">
    <location>
        <begin position="186"/>
        <end position="207"/>
    </location>
</feature>
<evidence type="ECO:0000313" key="9">
    <source>
        <dbReference type="EMBL" id="THU45572.1"/>
    </source>
</evidence>
<feature type="compositionally biased region" description="Low complexity" evidence="7">
    <location>
        <begin position="137"/>
        <end position="151"/>
    </location>
</feature>
<feature type="region of interest" description="Disordered" evidence="7">
    <location>
        <begin position="299"/>
        <end position="321"/>
    </location>
</feature>
<feature type="region of interest" description="Disordered" evidence="7">
    <location>
        <begin position="256"/>
        <end position="283"/>
    </location>
</feature>
<sequence>MSMEMDCCEMIGSDVALLLRKRSVVIPCTHHQTLTSSSSSFPIRALRSLRFPQVETGMEELMNCTRPGSLMGQQQQPSRGVWEEDVALALESGSLWVEEFAVDELLNLEFMEEKEGGEQEGEVRDFAEHKKAEDLDSNISSCSASSATSSPSFEPAVALTGIGLPAHDAEELEWVSRIMDDSLWAPQSQQGDTATQTEDRPAEGPSLVSPAVCLLSTQAMVPVKAKRSKRPRSAAPVVAWSLSGPLLFVESSTESTTTTSSSSSFSSSVSSRSPPSISSCLTHDHPSAAGDQSFFLCDKQKPKKRGRKPKPASSAAAGERRCTHCGAQRTPQWRAGPLGAKTLCNACGVRFKSGRLLPEYRPACSPTFVNHIHSNCHRKVLEMRQKKETELPSLAAATLPIDSDFELKTMPCLNKWHQKGLEELIRAYVIRDISHTSSSQLD</sequence>
<reference evidence="9 10" key="1">
    <citation type="journal article" date="2019" name="Nat. Plants">
        <title>Genome sequencing of Musa balbisiana reveals subgenome evolution and function divergence in polyploid bananas.</title>
        <authorList>
            <person name="Yao X."/>
        </authorList>
    </citation>
    <scope>NUCLEOTIDE SEQUENCE [LARGE SCALE GENOMIC DNA]</scope>
    <source>
        <strain evidence="10">cv. DH-PKW</strain>
        <tissue evidence="9">Leaves</tissue>
    </source>
</reference>
<dbReference type="CDD" id="cd00202">
    <property type="entry name" value="ZnF_GATA"/>
    <property type="match status" value="1"/>
</dbReference>
<dbReference type="GO" id="GO:0030154">
    <property type="term" value="P:cell differentiation"/>
    <property type="evidence" value="ECO:0007669"/>
    <property type="project" value="TreeGrafter"/>
</dbReference>
<keyword evidence="3 6" id="KW-0863">Zinc-finger</keyword>
<evidence type="ECO:0000256" key="2">
    <source>
        <dbReference type="ARBA" id="ARBA00022723"/>
    </source>
</evidence>
<feature type="compositionally biased region" description="Basic residues" evidence="7">
    <location>
        <begin position="301"/>
        <end position="310"/>
    </location>
</feature>
<dbReference type="InterPro" id="IPR013088">
    <property type="entry name" value="Znf_NHR/GATA"/>
</dbReference>
<dbReference type="AlphaFoldDB" id="A0A4S8IE78"/>
<dbReference type="SUPFAM" id="SSF57716">
    <property type="entry name" value="Glucocorticoid receptor-like (DNA-binding domain)"/>
    <property type="match status" value="1"/>
</dbReference>
<feature type="compositionally biased region" description="Low complexity" evidence="7">
    <location>
        <begin position="256"/>
        <end position="279"/>
    </location>
</feature>
<feature type="region of interest" description="Disordered" evidence="7">
    <location>
        <begin position="132"/>
        <end position="151"/>
    </location>
</feature>
<dbReference type="Pfam" id="PF00320">
    <property type="entry name" value="GATA"/>
    <property type="match status" value="1"/>
</dbReference>
<dbReference type="InterPro" id="IPR051140">
    <property type="entry name" value="GATA_TF"/>
</dbReference>
<feature type="domain" description="GATA-type" evidence="8">
    <location>
        <begin position="316"/>
        <end position="352"/>
    </location>
</feature>
<dbReference type="PANTHER" id="PTHR45658">
    <property type="entry name" value="GATA TRANSCRIPTION FACTOR"/>
    <property type="match status" value="1"/>
</dbReference>
<comment type="similarity">
    <text evidence="1">Belongs to the type IV zinc-finger family. Class A subfamily.</text>
</comment>
<name>A0A4S8IE78_MUSBA</name>
<dbReference type="Gene3D" id="3.30.50.10">
    <property type="entry name" value="Erythroid Transcription Factor GATA-1, subunit A"/>
    <property type="match status" value="1"/>
</dbReference>
<dbReference type="PANTHER" id="PTHR45658:SF92">
    <property type="entry name" value="GATA TRANSCRIPTION FACTOR 5"/>
    <property type="match status" value="1"/>
</dbReference>
<evidence type="ECO:0000256" key="3">
    <source>
        <dbReference type="ARBA" id="ARBA00022771"/>
    </source>
</evidence>
<evidence type="ECO:0000256" key="4">
    <source>
        <dbReference type="ARBA" id="ARBA00022833"/>
    </source>
</evidence>
<evidence type="ECO:0000256" key="1">
    <source>
        <dbReference type="ARBA" id="ARBA00005694"/>
    </source>
</evidence>
<dbReference type="STRING" id="52838.A0A4S8IE78"/>
<keyword evidence="2" id="KW-0479">Metal-binding</keyword>
<protein>
    <recommendedName>
        <fullName evidence="8">GATA-type domain-containing protein</fullName>
    </recommendedName>
</protein>
<dbReference type="EMBL" id="PYDT01000011">
    <property type="protein sequence ID" value="THU45572.1"/>
    <property type="molecule type" value="Genomic_DNA"/>
</dbReference>
<dbReference type="PROSITE" id="PS00344">
    <property type="entry name" value="GATA_ZN_FINGER_1"/>
    <property type="match status" value="1"/>
</dbReference>
<proteinExistence type="inferred from homology"/>
<organism evidence="9 10">
    <name type="scientific">Musa balbisiana</name>
    <name type="common">Banana</name>
    <dbReference type="NCBI Taxonomy" id="52838"/>
    <lineage>
        <taxon>Eukaryota</taxon>
        <taxon>Viridiplantae</taxon>
        <taxon>Streptophyta</taxon>
        <taxon>Embryophyta</taxon>
        <taxon>Tracheophyta</taxon>
        <taxon>Spermatophyta</taxon>
        <taxon>Magnoliopsida</taxon>
        <taxon>Liliopsida</taxon>
        <taxon>Zingiberales</taxon>
        <taxon>Musaceae</taxon>
        <taxon>Musa</taxon>
    </lineage>
</organism>